<dbReference type="OrthoDB" id="2438191at2759"/>
<accession>A0A9N9DJE7</accession>
<evidence type="ECO:0000313" key="2">
    <source>
        <dbReference type="Proteomes" id="UP000789508"/>
    </source>
</evidence>
<dbReference type="Proteomes" id="UP000789508">
    <property type="component" value="Unassembled WGS sequence"/>
</dbReference>
<gene>
    <name evidence="1" type="ORF">ALEPTO_LOCUS9768</name>
</gene>
<evidence type="ECO:0000313" key="1">
    <source>
        <dbReference type="EMBL" id="CAG8642816.1"/>
    </source>
</evidence>
<feature type="non-terminal residue" evidence="1">
    <location>
        <position position="70"/>
    </location>
</feature>
<sequence>DRNTNVAESAHANINRDGKNLNLLTAILRARHFDERQYISINIYTKFGIGNSGRDKGVIARTALAIKRYK</sequence>
<proteinExistence type="predicted"/>
<protein>
    <submittedName>
        <fullName evidence="1">12835_t:CDS:1</fullName>
    </submittedName>
</protein>
<name>A0A9N9DJE7_9GLOM</name>
<dbReference type="EMBL" id="CAJVPS010008398">
    <property type="protein sequence ID" value="CAG8642816.1"/>
    <property type="molecule type" value="Genomic_DNA"/>
</dbReference>
<reference evidence="1" key="1">
    <citation type="submission" date="2021-06" db="EMBL/GenBank/DDBJ databases">
        <authorList>
            <person name="Kallberg Y."/>
            <person name="Tangrot J."/>
            <person name="Rosling A."/>
        </authorList>
    </citation>
    <scope>NUCLEOTIDE SEQUENCE</scope>
    <source>
        <strain evidence="1">FL130A</strain>
    </source>
</reference>
<comment type="caution">
    <text evidence="1">The sequence shown here is derived from an EMBL/GenBank/DDBJ whole genome shotgun (WGS) entry which is preliminary data.</text>
</comment>
<organism evidence="1 2">
    <name type="scientific">Ambispora leptoticha</name>
    <dbReference type="NCBI Taxonomy" id="144679"/>
    <lineage>
        <taxon>Eukaryota</taxon>
        <taxon>Fungi</taxon>
        <taxon>Fungi incertae sedis</taxon>
        <taxon>Mucoromycota</taxon>
        <taxon>Glomeromycotina</taxon>
        <taxon>Glomeromycetes</taxon>
        <taxon>Archaeosporales</taxon>
        <taxon>Ambisporaceae</taxon>
        <taxon>Ambispora</taxon>
    </lineage>
</organism>
<dbReference type="AlphaFoldDB" id="A0A9N9DJE7"/>
<keyword evidence="2" id="KW-1185">Reference proteome</keyword>